<dbReference type="InterPro" id="IPR041489">
    <property type="entry name" value="PDZ_6"/>
</dbReference>
<keyword evidence="10 11" id="KW-0472">Membrane</keyword>
<name>A0A4R6JVH5_9ACTN</name>
<comment type="cofactor">
    <cofactor evidence="1">
        <name>Zn(2+)</name>
        <dbReference type="ChEBI" id="CHEBI:29105"/>
    </cofactor>
</comment>
<evidence type="ECO:0000256" key="4">
    <source>
        <dbReference type="ARBA" id="ARBA00022670"/>
    </source>
</evidence>
<evidence type="ECO:0000313" key="15">
    <source>
        <dbReference type="Proteomes" id="UP000294901"/>
    </source>
</evidence>
<dbReference type="GO" id="GO:0016020">
    <property type="term" value="C:membrane"/>
    <property type="evidence" value="ECO:0007669"/>
    <property type="project" value="UniProtKB-SubCell"/>
</dbReference>
<feature type="transmembrane region" description="Helical" evidence="11">
    <location>
        <begin position="332"/>
        <end position="350"/>
    </location>
</feature>
<gene>
    <name evidence="14" type="ORF">C8E87_4449</name>
</gene>
<dbReference type="Pfam" id="PF02163">
    <property type="entry name" value="Peptidase_M50"/>
    <property type="match status" value="1"/>
</dbReference>
<dbReference type="Gene3D" id="2.30.42.10">
    <property type="match status" value="1"/>
</dbReference>
<evidence type="ECO:0000256" key="1">
    <source>
        <dbReference type="ARBA" id="ARBA00001947"/>
    </source>
</evidence>
<accession>A0A4R6JVH5</accession>
<comment type="subcellular location">
    <subcellularLocation>
        <location evidence="2">Membrane</location>
        <topology evidence="2">Multi-pass membrane protein</topology>
    </subcellularLocation>
</comment>
<organism evidence="14 15">
    <name type="scientific">Paractinoplanes brasiliensis</name>
    <dbReference type="NCBI Taxonomy" id="52695"/>
    <lineage>
        <taxon>Bacteria</taxon>
        <taxon>Bacillati</taxon>
        <taxon>Actinomycetota</taxon>
        <taxon>Actinomycetes</taxon>
        <taxon>Micromonosporales</taxon>
        <taxon>Micromonosporaceae</taxon>
        <taxon>Paractinoplanes</taxon>
    </lineage>
</organism>
<keyword evidence="8 11" id="KW-1133">Transmembrane helix</keyword>
<evidence type="ECO:0000256" key="5">
    <source>
        <dbReference type="ARBA" id="ARBA00022692"/>
    </source>
</evidence>
<evidence type="ECO:0000256" key="10">
    <source>
        <dbReference type="ARBA" id="ARBA00023136"/>
    </source>
</evidence>
<evidence type="ECO:0000256" key="3">
    <source>
        <dbReference type="ARBA" id="ARBA00007931"/>
    </source>
</evidence>
<proteinExistence type="inferred from homology"/>
<feature type="domain" description="Peptidase M50" evidence="12">
    <location>
        <begin position="9"/>
        <end position="370"/>
    </location>
</feature>
<feature type="domain" description="PDZ" evidence="13">
    <location>
        <begin position="171"/>
        <end position="216"/>
    </location>
</feature>
<dbReference type="InterPro" id="IPR004387">
    <property type="entry name" value="Pept_M50_Zn"/>
</dbReference>
<dbReference type="PANTHER" id="PTHR42837">
    <property type="entry name" value="REGULATOR OF SIGMA-E PROTEASE RSEP"/>
    <property type="match status" value="1"/>
</dbReference>
<keyword evidence="6" id="KW-0378">Hydrolase</keyword>
<keyword evidence="15" id="KW-1185">Reference proteome</keyword>
<evidence type="ECO:0000256" key="7">
    <source>
        <dbReference type="ARBA" id="ARBA00022833"/>
    </source>
</evidence>
<keyword evidence="4 14" id="KW-0645">Protease</keyword>
<protein>
    <submittedName>
        <fullName evidence="14">RIP metalloprotease RseP</fullName>
    </submittedName>
</protein>
<dbReference type="GO" id="GO:0006508">
    <property type="term" value="P:proteolysis"/>
    <property type="evidence" value="ECO:0007669"/>
    <property type="project" value="UniProtKB-KW"/>
</dbReference>
<sequence length="420" mass="45315">MLYWLGVAAFALAILISVSLHELGHMLTAKGFGMKVSRYFVGFGPTIFSVQRGETEYGLKAIPLGGFCKIVGMTPQDDDVAPEDQPRAMWRFPVWKRTVVMSAGSITHFMLAAVAAYFAAISLGLPNTDYPRTDTDTLAQKPVITIAECTWINLPATQQECVPGQNGAIAGPAYAAGLRDGDLITRVGDTPITTYGQLTEAIRALPAGPVPVEYQRAGATATANVDLVAAQRAPISDSEGAATTVSVAGVGWDQRSVPTMIEYGAGDAFGATADYGWFLFKNTFEAMKRIPDKIPALWNSITGSERDPETPISVVGASRLGGEAVENGVPELFLNIFISLNVFIGIFNLLPLLPLDGGHIAIAWYERVRSWLYARFRKPDPGRVDYYKLMPVTYAVILIGGAFTLLTVTADIINPITIFK</sequence>
<evidence type="ECO:0000259" key="13">
    <source>
        <dbReference type="Pfam" id="PF17820"/>
    </source>
</evidence>
<evidence type="ECO:0000256" key="11">
    <source>
        <dbReference type="SAM" id="Phobius"/>
    </source>
</evidence>
<keyword evidence="5 11" id="KW-0812">Transmembrane</keyword>
<keyword evidence="7" id="KW-0862">Zinc</keyword>
<dbReference type="InterPro" id="IPR036034">
    <property type="entry name" value="PDZ_sf"/>
</dbReference>
<dbReference type="RefSeq" id="WP_133874864.1">
    <property type="nucleotide sequence ID" value="NZ_BOMD01000011.1"/>
</dbReference>
<dbReference type="Pfam" id="PF17820">
    <property type="entry name" value="PDZ_6"/>
    <property type="match status" value="1"/>
</dbReference>
<feature type="transmembrane region" description="Helical" evidence="11">
    <location>
        <begin position="392"/>
        <end position="413"/>
    </location>
</feature>
<dbReference type="OrthoDB" id="9782003at2"/>
<dbReference type="PANTHER" id="PTHR42837:SF2">
    <property type="entry name" value="MEMBRANE METALLOPROTEASE ARASP2, CHLOROPLASTIC-RELATED"/>
    <property type="match status" value="1"/>
</dbReference>
<comment type="caution">
    <text evidence="14">The sequence shown here is derived from an EMBL/GenBank/DDBJ whole genome shotgun (WGS) entry which is preliminary data.</text>
</comment>
<evidence type="ECO:0000313" key="14">
    <source>
        <dbReference type="EMBL" id="TDO40730.1"/>
    </source>
</evidence>
<keyword evidence="9 14" id="KW-0482">Metalloprotease</keyword>
<reference evidence="14 15" key="1">
    <citation type="submission" date="2019-03" db="EMBL/GenBank/DDBJ databases">
        <title>Sequencing the genomes of 1000 actinobacteria strains.</title>
        <authorList>
            <person name="Klenk H.-P."/>
        </authorList>
    </citation>
    <scope>NUCLEOTIDE SEQUENCE [LARGE SCALE GENOMIC DNA]</scope>
    <source>
        <strain evidence="14 15">DSM 43805</strain>
    </source>
</reference>
<dbReference type="GO" id="GO:0004222">
    <property type="term" value="F:metalloendopeptidase activity"/>
    <property type="evidence" value="ECO:0007669"/>
    <property type="project" value="InterPro"/>
</dbReference>
<evidence type="ECO:0000256" key="9">
    <source>
        <dbReference type="ARBA" id="ARBA00023049"/>
    </source>
</evidence>
<feature type="transmembrane region" description="Helical" evidence="11">
    <location>
        <begin position="99"/>
        <end position="125"/>
    </location>
</feature>
<comment type="similarity">
    <text evidence="3">Belongs to the peptidase M50B family.</text>
</comment>
<dbReference type="Proteomes" id="UP000294901">
    <property type="component" value="Unassembled WGS sequence"/>
</dbReference>
<dbReference type="EMBL" id="SNWR01000001">
    <property type="protein sequence ID" value="TDO40730.1"/>
    <property type="molecule type" value="Genomic_DNA"/>
</dbReference>
<dbReference type="SUPFAM" id="SSF50156">
    <property type="entry name" value="PDZ domain-like"/>
    <property type="match status" value="1"/>
</dbReference>
<dbReference type="InterPro" id="IPR008915">
    <property type="entry name" value="Peptidase_M50"/>
</dbReference>
<evidence type="ECO:0000256" key="6">
    <source>
        <dbReference type="ARBA" id="ARBA00022801"/>
    </source>
</evidence>
<evidence type="ECO:0000259" key="12">
    <source>
        <dbReference type="Pfam" id="PF02163"/>
    </source>
</evidence>
<evidence type="ECO:0000256" key="2">
    <source>
        <dbReference type="ARBA" id="ARBA00004141"/>
    </source>
</evidence>
<evidence type="ECO:0000256" key="8">
    <source>
        <dbReference type="ARBA" id="ARBA00022989"/>
    </source>
</evidence>
<dbReference type="AlphaFoldDB" id="A0A4R6JVH5"/>
<dbReference type="CDD" id="cd06163">
    <property type="entry name" value="S2P-M50_PDZ_RseP-like"/>
    <property type="match status" value="1"/>
</dbReference>